<keyword evidence="3" id="KW-1185">Reference proteome</keyword>
<reference evidence="2" key="1">
    <citation type="submission" date="2022-06" db="EMBL/GenBank/DDBJ databases">
        <title>Whole genome shotgun sequencing (WGS) of Rathayibacter sp. ZW T2_19, isolated from stored onions (Allium cepa).</title>
        <authorList>
            <person name="Stoll D.A."/>
            <person name="Huch M."/>
        </authorList>
    </citation>
    <scope>NUCLEOTIDE SEQUENCE</scope>
    <source>
        <strain evidence="2">ZW T2_19</strain>
    </source>
</reference>
<dbReference type="RefSeq" id="WP_251945847.1">
    <property type="nucleotide sequence ID" value="NZ_JAMRYM010000046.1"/>
</dbReference>
<feature type="transmembrane region" description="Helical" evidence="1">
    <location>
        <begin position="101"/>
        <end position="121"/>
    </location>
</feature>
<evidence type="ECO:0000313" key="2">
    <source>
        <dbReference type="EMBL" id="MCM6763029.1"/>
    </source>
</evidence>
<keyword evidence="1" id="KW-1133">Transmembrane helix</keyword>
<keyword evidence="1" id="KW-0472">Membrane</keyword>
<protein>
    <submittedName>
        <fullName evidence="2">Uncharacterized protein</fullName>
    </submittedName>
</protein>
<sequence length="123" mass="12637">MTEPAKRPHAPTPRRSPASDVFSVPILLHTIGLSGLLVLPFLFVLLAAASDIRLQGGGSPTTDPADELFRLAFSIAFVSGGLILILGAIRLSRGTSTAVDGIWAGAALLVILLAAGGWAVLAI</sequence>
<proteinExistence type="predicted"/>
<feature type="transmembrane region" description="Helical" evidence="1">
    <location>
        <begin position="68"/>
        <end position="89"/>
    </location>
</feature>
<organism evidence="2 3">
    <name type="scientific">Rathayibacter rubneri</name>
    <dbReference type="NCBI Taxonomy" id="2950106"/>
    <lineage>
        <taxon>Bacteria</taxon>
        <taxon>Bacillati</taxon>
        <taxon>Actinomycetota</taxon>
        <taxon>Actinomycetes</taxon>
        <taxon>Micrococcales</taxon>
        <taxon>Microbacteriaceae</taxon>
        <taxon>Rathayibacter</taxon>
    </lineage>
</organism>
<name>A0A9X2DYG6_9MICO</name>
<comment type="caution">
    <text evidence="2">The sequence shown here is derived from an EMBL/GenBank/DDBJ whole genome shotgun (WGS) entry which is preliminary data.</text>
</comment>
<evidence type="ECO:0000313" key="3">
    <source>
        <dbReference type="Proteomes" id="UP001155240"/>
    </source>
</evidence>
<feature type="transmembrane region" description="Helical" evidence="1">
    <location>
        <begin position="21"/>
        <end position="48"/>
    </location>
</feature>
<evidence type="ECO:0000256" key="1">
    <source>
        <dbReference type="SAM" id="Phobius"/>
    </source>
</evidence>
<gene>
    <name evidence="2" type="ORF">NB037_11430</name>
</gene>
<accession>A0A9X2DYG6</accession>
<keyword evidence="1" id="KW-0812">Transmembrane</keyword>
<dbReference type="Proteomes" id="UP001155240">
    <property type="component" value="Unassembled WGS sequence"/>
</dbReference>
<dbReference type="AlphaFoldDB" id="A0A9X2DYG6"/>
<dbReference type="EMBL" id="JAMRYM010000046">
    <property type="protein sequence ID" value="MCM6763029.1"/>
    <property type="molecule type" value="Genomic_DNA"/>
</dbReference>